<protein>
    <submittedName>
        <fullName evidence="1">Uncharacterized protein</fullName>
    </submittedName>
</protein>
<accession>A0ABN2XKL8</accession>
<keyword evidence="2" id="KW-1185">Reference proteome</keyword>
<gene>
    <name evidence="1" type="ORF">GCM10009802_09930</name>
</gene>
<dbReference type="EMBL" id="BAAAPF010000014">
    <property type="protein sequence ID" value="GAA2112015.1"/>
    <property type="molecule type" value="Genomic_DNA"/>
</dbReference>
<comment type="caution">
    <text evidence="1">The sequence shown here is derived from an EMBL/GenBank/DDBJ whole genome shotgun (WGS) entry which is preliminary data.</text>
</comment>
<evidence type="ECO:0000313" key="2">
    <source>
        <dbReference type="Proteomes" id="UP001500443"/>
    </source>
</evidence>
<proteinExistence type="predicted"/>
<name>A0ABN2XKL8_9ACTN</name>
<reference evidence="1 2" key="1">
    <citation type="journal article" date="2019" name="Int. J. Syst. Evol. Microbiol.">
        <title>The Global Catalogue of Microorganisms (GCM) 10K type strain sequencing project: providing services to taxonomists for standard genome sequencing and annotation.</title>
        <authorList>
            <consortium name="The Broad Institute Genomics Platform"/>
            <consortium name="The Broad Institute Genome Sequencing Center for Infectious Disease"/>
            <person name="Wu L."/>
            <person name="Ma J."/>
        </authorList>
    </citation>
    <scope>NUCLEOTIDE SEQUENCE [LARGE SCALE GENOMIC DNA]</scope>
    <source>
        <strain evidence="1 2">JCM 15481</strain>
    </source>
</reference>
<sequence length="131" mass="12508">MEGVAAVGLGAGGAPGGAAVAAADEEVTGGQCGGVEAAECRAYLAGCRVDAVFGAVAGQAYGVGAAAQAGELSREGGQGAALCEGGQFGERGGVVAGDDGCLLFGFVEKGQAAGAADAWRYRAAPAAVQRW</sequence>
<organism evidence="1 2">
    <name type="scientific">Streptomyces synnematoformans</name>
    <dbReference type="NCBI Taxonomy" id="415721"/>
    <lineage>
        <taxon>Bacteria</taxon>
        <taxon>Bacillati</taxon>
        <taxon>Actinomycetota</taxon>
        <taxon>Actinomycetes</taxon>
        <taxon>Kitasatosporales</taxon>
        <taxon>Streptomycetaceae</taxon>
        <taxon>Streptomyces</taxon>
    </lineage>
</organism>
<dbReference type="Proteomes" id="UP001500443">
    <property type="component" value="Unassembled WGS sequence"/>
</dbReference>
<evidence type="ECO:0000313" key="1">
    <source>
        <dbReference type="EMBL" id="GAA2112015.1"/>
    </source>
</evidence>